<evidence type="ECO:0000259" key="9">
    <source>
        <dbReference type="PROSITE" id="PS50238"/>
    </source>
</evidence>
<feature type="region of interest" description="Disordered" evidence="6">
    <location>
        <begin position="530"/>
        <end position="552"/>
    </location>
</feature>
<dbReference type="Pfam" id="PF00412">
    <property type="entry name" value="LIM"/>
    <property type="match status" value="2"/>
</dbReference>
<feature type="coiled-coil region" evidence="5">
    <location>
        <begin position="769"/>
        <end position="803"/>
    </location>
</feature>
<keyword evidence="4" id="KW-0440">LIM domain</keyword>
<dbReference type="RefSeq" id="XP_037225381.1">
    <property type="nucleotide sequence ID" value="XM_037357471.1"/>
</dbReference>
<proteinExistence type="predicted"/>
<feature type="compositionally biased region" description="Basic and acidic residues" evidence="6">
    <location>
        <begin position="607"/>
        <end position="618"/>
    </location>
</feature>
<dbReference type="PROSITE" id="PS50023">
    <property type="entry name" value="LIM_DOMAIN_2"/>
    <property type="match status" value="1"/>
</dbReference>
<dbReference type="AlphaFoldDB" id="A0A8H6TBA9"/>
<dbReference type="SMART" id="SM00109">
    <property type="entry name" value="C1"/>
    <property type="match status" value="1"/>
</dbReference>
<dbReference type="SUPFAM" id="SSF57889">
    <property type="entry name" value="Cysteine-rich domain"/>
    <property type="match status" value="1"/>
</dbReference>
<feature type="region of interest" description="Disordered" evidence="6">
    <location>
        <begin position="574"/>
        <end position="630"/>
    </location>
</feature>
<evidence type="ECO:0000259" key="8">
    <source>
        <dbReference type="PROSITE" id="PS50081"/>
    </source>
</evidence>
<organism evidence="10 11">
    <name type="scientific">Mycena indigotica</name>
    <dbReference type="NCBI Taxonomy" id="2126181"/>
    <lineage>
        <taxon>Eukaryota</taxon>
        <taxon>Fungi</taxon>
        <taxon>Dikarya</taxon>
        <taxon>Basidiomycota</taxon>
        <taxon>Agaricomycotina</taxon>
        <taxon>Agaricomycetes</taxon>
        <taxon>Agaricomycetidae</taxon>
        <taxon>Agaricales</taxon>
        <taxon>Marasmiineae</taxon>
        <taxon>Mycenaceae</taxon>
        <taxon>Mycena</taxon>
    </lineage>
</organism>
<dbReference type="PANTHER" id="PTHR46075:SF2">
    <property type="entry name" value="RHO GTPASE ACTIVATING PROTEIN AT 5A, ISOFORM A"/>
    <property type="match status" value="1"/>
</dbReference>
<dbReference type="GO" id="GO:0005096">
    <property type="term" value="F:GTPase activator activity"/>
    <property type="evidence" value="ECO:0007669"/>
    <property type="project" value="UniProtKB-KW"/>
</dbReference>
<keyword evidence="2 4" id="KW-0479">Metal-binding</keyword>
<gene>
    <name evidence="10" type="ORF">MIND_00050400</name>
</gene>
<feature type="compositionally biased region" description="Pro residues" evidence="6">
    <location>
        <begin position="447"/>
        <end position="458"/>
    </location>
</feature>
<sequence length="1242" mass="136577">MLATMTPTPDVDNRICPGCKRSAVTEQGGLVVAFGQSFFHVDCFKCAKCGDQVTADTNLLLLSDGSPICANCSYSCNVCHNPILDEAIMTGDDSYHAHCFKCKVCHNRIEELVFAKTSQGIYCMKCHNERMIKIRKHTQKKAEREKAASGSANSREYRPQPSPGLIPDQPSTPHTPRSRPPDIRSPGRQRNGPYISDAFEAPSSPAIDTGAKTLFTPTEERQNPLKKSTLPLPPVVSTEGSSPRRKSFDDRARPLNALFPPDESGPPRSGLTVSTSRQERRRSINPALTLNHVAQRTATPPPQSPALSPPSATLKSSSQPPSPSRTPSPRPESSSSRPASSSSASPQTPSDDHSQDQTVVMSPNSRPEIILDSVPPKKTAGRIEARISVTLDGRRPSVDRPPSSNGRTSSDLLRSETPSSLSRRADVPHSVESGTDTEEGEIQPSMDSPPPPLPPKEPPSIQSPKLPTSSLEDQDTSIAYQLDSSDEMSESSPVEHTSHATYIAPALPPIRISMTSSDFSDLFKSVEGQKSKQLANISEDSDGPIPMTPPPTAATAYSIDTALTPTSEATFTMESFSTQATSEESAATAPRFVSPAPRLQSLGKSKTSSEEQHVDGSRLRSLSESQPREPLTRVTITRADSATASLGVPSDPENMVLLRLREALADARDRGAQQLKLDRGFLEAILGAMESRDAESASLKAKLDGFKRQSKQYIDGLTVAQTEYDSELKARREAEAEVTRLRVLVSGQAARLTALSGESRRQELHQQLSKELHDNLSDLEHDVSKLRVEREMALAEVEELSATKQTSQEARPKNLGRSLTMRLDSIKKQYQRDLIPLKEERESLAREIMELKGVRDVFLEETTVLNARNEELAQLSAQYARRMVPVPETPSKTPQSTPFRPQHSTQHSAHLLTMMTPQAAASTSSLDNLKVQVRPDLDAPTPSKGRQVFKWPGSRTKEPSAALPPPPEPPKPKPQTAHNFQQLSVLRFTRCDHCGDKMWGSQLRCTSCNISVHVRCVNHVQVACSLHADGGPEEDLPPSMFGRDLIEQVHADAVKGGDRQTPVIVEKCIEAVETLAMEYEGIYRKSGGSGQSKTITQLFERGDYESFDLCDSDRFNDICSVTSVLKTYFRSLPIPLLTFELHDEFMSAVQNREPSLKHRSLLELVNKLPVEHYFTLRRLMVHLHRIHQRCEKNLMTARNLGVVFGPTLMRSPDPGAEFSDMAGKALSVEWFIENAPQIFPPS</sequence>
<protein>
    <submittedName>
        <fullName evidence="10">Signal transducer</fullName>
    </submittedName>
</protein>
<dbReference type="SMART" id="SM00324">
    <property type="entry name" value="RhoGAP"/>
    <property type="match status" value="1"/>
</dbReference>
<evidence type="ECO:0000313" key="11">
    <source>
        <dbReference type="Proteomes" id="UP000636479"/>
    </source>
</evidence>
<feature type="compositionally biased region" description="Low complexity" evidence="6">
    <location>
        <begin position="309"/>
        <end position="319"/>
    </location>
</feature>
<evidence type="ECO:0000313" key="10">
    <source>
        <dbReference type="EMBL" id="KAF7315358.1"/>
    </source>
</evidence>
<dbReference type="InterPro" id="IPR046349">
    <property type="entry name" value="C1-like_sf"/>
</dbReference>
<dbReference type="FunFam" id="1.10.555.10:FF:000043">
    <property type="entry name" value="Rho GTPase activator Rga"/>
    <property type="match status" value="1"/>
</dbReference>
<feature type="region of interest" description="Disordered" evidence="6">
    <location>
        <begin position="919"/>
        <end position="976"/>
    </location>
</feature>
<dbReference type="InterPro" id="IPR000198">
    <property type="entry name" value="RhoGAP_dom"/>
</dbReference>
<evidence type="ECO:0000256" key="4">
    <source>
        <dbReference type="PROSITE-ProRule" id="PRU00125"/>
    </source>
</evidence>
<keyword evidence="3 4" id="KW-0862">Zinc</keyword>
<dbReference type="Pfam" id="PF00620">
    <property type="entry name" value="RhoGAP"/>
    <property type="match status" value="1"/>
</dbReference>
<feature type="region of interest" description="Disordered" evidence="6">
    <location>
        <begin position="137"/>
        <end position="500"/>
    </location>
</feature>
<feature type="domain" description="Phorbol-ester/DAG-type" evidence="8">
    <location>
        <begin position="977"/>
        <end position="1024"/>
    </location>
</feature>
<keyword evidence="1" id="KW-0343">GTPase activation</keyword>
<feature type="domain" description="LIM zinc-binding" evidence="7">
    <location>
        <begin position="74"/>
        <end position="133"/>
    </location>
</feature>
<dbReference type="EMBL" id="JACAZF010000001">
    <property type="protein sequence ID" value="KAF7315358.1"/>
    <property type="molecule type" value="Genomic_DNA"/>
</dbReference>
<dbReference type="PROSITE" id="PS50238">
    <property type="entry name" value="RHOGAP"/>
    <property type="match status" value="1"/>
</dbReference>
<dbReference type="Proteomes" id="UP000636479">
    <property type="component" value="Unassembled WGS sequence"/>
</dbReference>
<dbReference type="Gene3D" id="3.30.60.20">
    <property type="match status" value="1"/>
</dbReference>
<dbReference type="PANTHER" id="PTHR46075">
    <property type="entry name" value="CHIMERIN FAMILY MEMBER"/>
    <property type="match status" value="1"/>
</dbReference>
<dbReference type="SUPFAM" id="SSF48350">
    <property type="entry name" value="GTPase activation domain, GAP"/>
    <property type="match status" value="1"/>
</dbReference>
<dbReference type="OrthoDB" id="79452at2759"/>
<dbReference type="PROSITE" id="PS00479">
    <property type="entry name" value="ZF_DAG_PE_1"/>
    <property type="match status" value="1"/>
</dbReference>
<dbReference type="PROSITE" id="PS50081">
    <property type="entry name" value="ZF_DAG_PE_2"/>
    <property type="match status" value="1"/>
</dbReference>
<dbReference type="CDD" id="cd09394">
    <property type="entry name" value="LIM1_Rga"/>
    <property type="match status" value="1"/>
</dbReference>
<dbReference type="Pfam" id="PF00130">
    <property type="entry name" value="C1_1"/>
    <property type="match status" value="1"/>
</dbReference>
<feature type="compositionally biased region" description="Pro residues" evidence="6">
    <location>
        <begin position="962"/>
        <end position="973"/>
    </location>
</feature>
<feature type="compositionally biased region" description="Polar residues" evidence="6">
    <location>
        <begin position="286"/>
        <end position="296"/>
    </location>
</feature>
<evidence type="ECO:0000259" key="7">
    <source>
        <dbReference type="PROSITE" id="PS50023"/>
    </source>
</evidence>
<dbReference type="CDD" id="cd09395">
    <property type="entry name" value="LIM2_Rga"/>
    <property type="match status" value="1"/>
</dbReference>
<feature type="domain" description="Rho-GAP" evidence="9">
    <location>
        <begin position="1043"/>
        <end position="1239"/>
    </location>
</feature>
<keyword evidence="5" id="KW-0175">Coiled coil</keyword>
<feature type="compositionally biased region" description="Polar residues" evidence="6">
    <location>
        <begin position="890"/>
        <end position="907"/>
    </location>
</feature>
<dbReference type="PROSITE" id="PS00478">
    <property type="entry name" value="LIM_DOMAIN_1"/>
    <property type="match status" value="2"/>
</dbReference>
<feature type="compositionally biased region" description="Polar residues" evidence="6">
    <location>
        <begin position="465"/>
        <end position="483"/>
    </location>
</feature>
<dbReference type="GO" id="GO:0046872">
    <property type="term" value="F:metal ion binding"/>
    <property type="evidence" value="ECO:0007669"/>
    <property type="project" value="UniProtKB-KW"/>
</dbReference>
<dbReference type="GO" id="GO:0007165">
    <property type="term" value="P:signal transduction"/>
    <property type="evidence" value="ECO:0007669"/>
    <property type="project" value="InterPro"/>
</dbReference>
<dbReference type="SMART" id="SM00132">
    <property type="entry name" value="LIM"/>
    <property type="match status" value="2"/>
</dbReference>
<feature type="compositionally biased region" description="Polar residues" evidence="6">
    <location>
        <begin position="356"/>
        <end position="365"/>
    </location>
</feature>
<evidence type="ECO:0000256" key="3">
    <source>
        <dbReference type="ARBA" id="ARBA00022833"/>
    </source>
</evidence>
<feature type="region of interest" description="Disordered" evidence="6">
    <location>
        <begin position="886"/>
        <end position="907"/>
    </location>
</feature>
<feature type="compositionally biased region" description="Pro residues" evidence="6">
    <location>
        <begin position="299"/>
        <end position="308"/>
    </location>
</feature>
<name>A0A8H6TBA9_9AGAR</name>
<comment type="caution">
    <text evidence="10">The sequence shown here is derived from an EMBL/GenBank/DDBJ whole genome shotgun (WGS) entry which is preliminary data.</text>
</comment>
<evidence type="ECO:0000256" key="6">
    <source>
        <dbReference type="SAM" id="MobiDB-lite"/>
    </source>
</evidence>
<evidence type="ECO:0000256" key="5">
    <source>
        <dbReference type="SAM" id="Coils"/>
    </source>
</evidence>
<feature type="compositionally biased region" description="Low complexity" evidence="6">
    <location>
        <begin position="331"/>
        <end position="349"/>
    </location>
</feature>
<dbReference type="InterPro" id="IPR001781">
    <property type="entry name" value="Znf_LIM"/>
</dbReference>
<accession>A0A8H6TBA9</accession>
<evidence type="ECO:0000256" key="2">
    <source>
        <dbReference type="ARBA" id="ARBA00022723"/>
    </source>
</evidence>
<dbReference type="Gene3D" id="1.10.555.10">
    <property type="entry name" value="Rho GTPase activation protein"/>
    <property type="match status" value="1"/>
</dbReference>
<dbReference type="InterPro" id="IPR002219">
    <property type="entry name" value="PKC_DAG/PE"/>
</dbReference>
<feature type="compositionally biased region" description="Low complexity" evidence="6">
    <location>
        <begin position="574"/>
        <end position="589"/>
    </location>
</feature>
<dbReference type="InterPro" id="IPR008936">
    <property type="entry name" value="Rho_GTPase_activation_prot"/>
</dbReference>
<evidence type="ECO:0000256" key="1">
    <source>
        <dbReference type="ARBA" id="ARBA00022468"/>
    </source>
</evidence>
<feature type="compositionally biased region" description="Pro residues" evidence="6">
    <location>
        <begin position="320"/>
        <end position="330"/>
    </location>
</feature>
<dbReference type="InterPro" id="IPR051854">
    <property type="entry name" value="Rho-type_GAP"/>
</dbReference>
<reference evidence="10" key="1">
    <citation type="submission" date="2020-05" db="EMBL/GenBank/DDBJ databases">
        <title>Mycena genomes resolve the evolution of fungal bioluminescence.</title>
        <authorList>
            <person name="Tsai I.J."/>
        </authorList>
    </citation>
    <scope>NUCLEOTIDE SEQUENCE</scope>
    <source>
        <strain evidence="10">171206Taipei</strain>
    </source>
</reference>
<keyword evidence="11" id="KW-1185">Reference proteome</keyword>
<dbReference type="Gene3D" id="2.10.110.10">
    <property type="entry name" value="Cysteine Rich Protein"/>
    <property type="match status" value="2"/>
</dbReference>
<feature type="compositionally biased region" description="Polar residues" evidence="6">
    <location>
        <begin position="402"/>
        <end position="422"/>
    </location>
</feature>
<dbReference type="CDD" id="cd00159">
    <property type="entry name" value="RhoGAP"/>
    <property type="match status" value="1"/>
</dbReference>
<dbReference type="GeneID" id="59339987"/>